<proteinExistence type="predicted"/>
<protein>
    <submittedName>
        <fullName evidence="1">Uncharacterized protein</fullName>
    </submittedName>
</protein>
<name>A0ABQ4KHZ0_9BACI</name>
<comment type="caution">
    <text evidence="1">The sequence shown here is derived from an EMBL/GenBank/DDBJ whole genome shotgun (WGS) entry which is preliminary data.</text>
</comment>
<gene>
    <name evidence="1" type="ORF">J8TS2_10730</name>
</gene>
<keyword evidence="2" id="KW-1185">Reference proteome</keyword>
<reference evidence="1 2" key="1">
    <citation type="submission" date="2021-03" db="EMBL/GenBank/DDBJ databases">
        <title>Antimicrobial resistance genes in bacteria isolated from Japanese honey, and their potential for conferring macrolide and lincosamide resistance in the American foulbrood pathogen Paenibacillus larvae.</title>
        <authorList>
            <person name="Okamoto M."/>
            <person name="Kumagai M."/>
            <person name="Kanamori H."/>
            <person name="Takamatsu D."/>
        </authorList>
    </citation>
    <scope>NUCLEOTIDE SEQUENCE [LARGE SCALE GENOMIC DNA]</scope>
    <source>
        <strain evidence="1 2">J8TS2</strain>
    </source>
</reference>
<dbReference type="Proteomes" id="UP000679950">
    <property type="component" value="Unassembled WGS sequence"/>
</dbReference>
<evidence type="ECO:0000313" key="1">
    <source>
        <dbReference type="EMBL" id="GIN56754.1"/>
    </source>
</evidence>
<dbReference type="EMBL" id="BORB01000006">
    <property type="protein sequence ID" value="GIN56754.1"/>
    <property type="molecule type" value="Genomic_DNA"/>
</dbReference>
<organism evidence="1 2">
    <name type="scientific">Lederbergia ruris</name>
    <dbReference type="NCBI Taxonomy" id="217495"/>
    <lineage>
        <taxon>Bacteria</taxon>
        <taxon>Bacillati</taxon>
        <taxon>Bacillota</taxon>
        <taxon>Bacilli</taxon>
        <taxon>Bacillales</taxon>
        <taxon>Bacillaceae</taxon>
        <taxon>Lederbergia</taxon>
    </lineage>
</organism>
<dbReference type="RefSeq" id="WP_212965708.1">
    <property type="nucleotide sequence ID" value="NZ_BORB01000006.1"/>
</dbReference>
<sequence length="203" mass="21768">MKSQPLDYIPATITVAGLPTTVTANLPFQQHTPCPGACPEDILSVAPLEAEGIIAGSVRRFRKVRIIVVILRTTITVTRSMIGKSNQKSFSYLNEAAGQRRERIPHMVHSPSLGPPCIAADVTDEILVNKIVCSRPVHITGESSLIVFTPPELLPLAITLTPDLEGIVLNSTILKDAVVTTGYVPVSIAVGILTTVTLDLPFQ</sequence>
<accession>A0ABQ4KHZ0</accession>
<evidence type="ECO:0000313" key="2">
    <source>
        <dbReference type="Proteomes" id="UP000679950"/>
    </source>
</evidence>